<accession>A0ABQ9I5J8</accession>
<gene>
    <name evidence="3" type="ORF">PR048_004457</name>
</gene>
<keyword evidence="4" id="KW-1185">Reference proteome</keyword>
<keyword evidence="1" id="KW-0378">Hydrolase</keyword>
<evidence type="ECO:0000259" key="2">
    <source>
        <dbReference type="Pfam" id="PF05970"/>
    </source>
</evidence>
<dbReference type="Pfam" id="PF05970">
    <property type="entry name" value="PIF1"/>
    <property type="match status" value="1"/>
</dbReference>
<proteinExistence type="inferred from homology"/>
<dbReference type="PANTHER" id="PTHR10492">
    <property type="match status" value="1"/>
</dbReference>
<evidence type="ECO:0000256" key="1">
    <source>
        <dbReference type="RuleBase" id="RU363044"/>
    </source>
</evidence>
<evidence type="ECO:0000313" key="4">
    <source>
        <dbReference type="Proteomes" id="UP001159363"/>
    </source>
</evidence>
<comment type="similarity">
    <text evidence="1">Belongs to the helicase family.</text>
</comment>
<keyword evidence="1" id="KW-0347">Helicase</keyword>
<dbReference type="PANTHER" id="PTHR10492:SF57">
    <property type="entry name" value="ATP-DEPENDENT DNA HELICASE"/>
    <property type="match status" value="1"/>
</dbReference>
<keyword evidence="1" id="KW-0234">DNA repair</keyword>
<dbReference type="Proteomes" id="UP001159363">
    <property type="component" value="Chromosome 2"/>
</dbReference>
<keyword evidence="1" id="KW-0067">ATP-binding</keyword>
<protein>
    <recommendedName>
        <fullName evidence="1">ATP-dependent DNA helicase</fullName>
        <ecNumber evidence="1">5.6.2.3</ecNumber>
    </recommendedName>
</protein>
<keyword evidence="1" id="KW-0547">Nucleotide-binding</keyword>
<dbReference type="InterPro" id="IPR010285">
    <property type="entry name" value="DNA_helicase_pif1-like_DEAD"/>
</dbReference>
<comment type="catalytic activity">
    <reaction evidence="1">
        <text>ATP + H2O = ADP + phosphate + H(+)</text>
        <dbReference type="Rhea" id="RHEA:13065"/>
        <dbReference type="ChEBI" id="CHEBI:15377"/>
        <dbReference type="ChEBI" id="CHEBI:15378"/>
        <dbReference type="ChEBI" id="CHEBI:30616"/>
        <dbReference type="ChEBI" id="CHEBI:43474"/>
        <dbReference type="ChEBI" id="CHEBI:456216"/>
        <dbReference type="EC" id="5.6.2.3"/>
    </reaction>
</comment>
<dbReference type="EMBL" id="JARBHB010000002">
    <property type="protein sequence ID" value="KAJ8891901.1"/>
    <property type="molecule type" value="Genomic_DNA"/>
</dbReference>
<comment type="cofactor">
    <cofactor evidence="1">
        <name>Mg(2+)</name>
        <dbReference type="ChEBI" id="CHEBI:18420"/>
    </cofactor>
</comment>
<keyword evidence="1" id="KW-0227">DNA damage</keyword>
<sequence>MGGVVVLLAGDFRQTLPVIERGIPADEMNACFKASPLWATAEKLRHITNMRVHLYNDVESGAYAHQLLESGEGLLEIDVRGMIEFTNNVCNVVSLGDELIANGFPSLQLSIIKENRLWERTILASKDNSVAKMNKTF</sequence>
<organism evidence="3 4">
    <name type="scientific">Dryococelus australis</name>
    <dbReference type="NCBI Taxonomy" id="614101"/>
    <lineage>
        <taxon>Eukaryota</taxon>
        <taxon>Metazoa</taxon>
        <taxon>Ecdysozoa</taxon>
        <taxon>Arthropoda</taxon>
        <taxon>Hexapoda</taxon>
        <taxon>Insecta</taxon>
        <taxon>Pterygota</taxon>
        <taxon>Neoptera</taxon>
        <taxon>Polyneoptera</taxon>
        <taxon>Phasmatodea</taxon>
        <taxon>Verophasmatodea</taxon>
        <taxon>Anareolatae</taxon>
        <taxon>Phasmatidae</taxon>
        <taxon>Eurycanthinae</taxon>
        <taxon>Dryococelus</taxon>
    </lineage>
</organism>
<feature type="domain" description="DNA helicase Pif1-like DEAD-box helicase" evidence="2">
    <location>
        <begin position="2"/>
        <end position="55"/>
    </location>
</feature>
<comment type="caution">
    <text evidence="3">The sequence shown here is derived from an EMBL/GenBank/DDBJ whole genome shotgun (WGS) entry which is preliminary data.</text>
</comment>
<evidence type="ECO:0000313" key="3">
    <source>
        <dbReference type="EMBL" id="KAJ8891901.1"/>
    </source>
</evidence>
<keyword evidence="1" id="KW-0233">DNA recombination</keyword>
<name>A0ABQ9I5J8_9NEOP</name>
<reference evidence="3 4" key="1">
    <citation type="submission" date="2023-02" db="EMBL/GenBank/DDBJ databases">
        <title>LHISI_Scaffold_Assembly.</title>
        <authorList>
            <person name="Stuart O.P."/>
            <person name="Cleave R."/>
            <person name="Magrath M.J.L."/>
            <person name="Mikheyev A.S."/>
        </authorList>
    </citation>
    <scope>NUCLEOTIDE SEQUENCE [LARGE SCALE GENOMIC DNA]</scope>
    <source>
        <strain evidence="3">Daus_M_001</strain>
        <tissue evidence="3">Leg muscle</tissue>
    </source>
</reference>
<dbReference type="EC" id="5.6.2.3" evidence="1"/>